<evidence type="ECO:0000313" key="8">
    <source>
        <dbReference type="EMBL" id="SLM29253.1"/>
    </source>
</evidence>
<dbReference type="GO" id="GO:0044781">
    <property type="term" value="P:bacterial-type flagellum organization"/>
    <property type="evidence" value="ECO:0007669"/>
    <property type="project" value="UniProtKB-UniRule"/>
</dbReference>
<proteinExistence type="inferred from homology"/>
<dbReference type="Gene3D" id="2.30.30.910">
    <property type="match status" value="1"/>
</dbReference>
<feature type="compositionally biased region" description="Polar residues" evidence="6">
    <location>
        <begin position="1"/>
        <end position="13"/>
    </location>
</feature>
<dbReference type="Pfam" id="PF03963">
    <property type="entry name" value="FlgD"/>
    <property type="match status" value="1"/>
</dbReference>
<organism evidence="8 9">
    <name type="scientific">Desulfamplus magnetovallimortis</name>
    <dbReference type="NCBI Taxonomy" id="1246637"/>
    <lineage>
        <taxon>Bacteria</taxon>
        <taxon>Pseudomonadati</taxon>
        <taxon>Thermodesulfobacteriota</taxon>
        <taxon>Desulfobacteria</taxon>
        <taxon>Desulfobacterales</taxon>
        <taxon>Desulfobacteraceae</taxon>
        <taxon>Desulfamplus</taxon>
    </lineage>
</organism>
<evidence type="ECO:0000259" key="7">
    <source>
        <dbReference type="Pfam" id="PF13860"/>
    </source>
</evidence>
<reference evidence="8 9" key="1">
    <citation type="submission" date="2017-03" db="EMBL/GenBank/DDBJ databases">
        <authorList>
            <person name="Afonso C.L."/>
            <person name="Miller P.J."/>
            <person name="Scott M.A."/>
            <person name="Spackman E."/>
            <person name="Goraichik I."/>
            <person name="Dimitrov K.M."/>
            <person name="Suarez D.L."/>
            <person name="Swayne D.E."/>
        </authorList>
    </citation>
    <scope>NUCLEOTIDE SEQUENCE [LARGE SCALE GENOMIC DNA]</scope>
    <source>
        <strain evidence="8">PRJEB14757</strain>
    </source>
</reference>
<dbReference type="Gene3D" id="2.60.40.4070">
    <property type="match status" value="2"/>
</dbReference>
<feature type="region of interest" description="Disordered" evidence="6">
    <location>
        <begin position="1"/>
        <end position="26"/>
    </location>
</feature>
<evidence type="ECO:0000256" key="4">
    <source>
        <dbReference type="ARBA" id="ARBA00024746"/>
    </source>
</evidence>
<evidence type="ECO:0000256" key="3">
    <source>
        <dbReference type="ARBA" id="ARBA00022795"/>
    </source>
</evidence>
<evidence type="ECO:0000256" key="6">
    <source>
        <dbReference type="SAM" id="MobiDB-lite"/>
    </source>
</evidence>
<keyword evidence="3 5" id="KW-1005">Bacterial flagellum biogenesis</keyword>
<keyword evidence="9" id="KW-1185">Reference proteome</keyword>
<accession>A0A1W1H9X8</accession>
<dbReference type="OrthoDB" id="9785233at2"/>
<protein>
    <recommendedName>
        <fullName evidence="2 5">Basal-body rod modification protein FlgD</fullName>
    </recommendedName>
</protein>
<dbReference type="STRING" id="1246637.MTBBW1_1730051"/>
<evidence type="ECO:0000256" key="2">
    <source>
        <dbReference type="ARBA" id="ARBA00016013"/>
    </source>
</evidence>
<feature type="domain" description="FlgD/Vpr Ig-like" evidence="7">
    <location>
        <begin position="106"/>
        <end position="180"/>
    </location>
</feature>
<comment type="function">
    <text evidence="4 5">Required for flagellar hook formation. May act as a scaffolding protein.</text>
</comment>
<dbReference type="InterPro" id="IPR025965">
    <property type="entry name" value="FlgD/Vpr_Ig-like"/>
</dbReference>
<dbReference type="Proteomes" id="UP000191931">
    <property type="component" value="Unassembled WGS sequence"/>
</dbReference>
<dbReference type="InterPro" id="IPR005648">
    <property type="entry name" value="FlgD"/>
</dbReference>
<gene>
    <name evidence="8" type="ORF">MTBBW1_1730051</name>
</gene>
<evidence type="ECO:0000256" key="1">
    <source>
        <dbReference type="ARBA" id="ARBA00010577"/>
    </source>
</evidence>
<dbReference type="RefSeq" id="WP_080806053.1">
    <property type="nucleotide sequence ID" value="NZ_LT828552.1"/>
</dbReference>
<keyword evidence="8" id="KW-0966">Cell projection</keyword>
<comment type="similarity">
    <text evidence="1 5">Belongs to the FlgD family.</text>
</comment>
<keyword evidence="8" id="KW-0969">Cilium</keyword>
<dbReference type="EMBL" id="FWEV01000083">
    <property type="protein sequence ID" value="SLM29253.1"/>
    <property type="molecule type" value="Genomic_DNA"/>
</dbReference>
<name>A0A1W1H9X8_9BACT</name>
<sequence length="368" mass="39375">MTIDATGSSSLQKLSGAYQARDTEEKEDYLGREDFLTMLVAQLQNQDPLNPMEGSDFSAQLAQFSSLEQLLNLNESMKSMVTAFENSSEVDVTGFVGKEVTGEVNSIEVESGTPSKGYYELSKTSEVMVTIYNSEGNIVKTLYPGQLGPGQYDVDWDGTNYQGDSVEDGSYSYEVVADSGNGFATLSTTISGVVEGIAYQGGKAYLMVDGFPVNPSSLVSVSEPSSDTGDSASMSMMDYLGKNISYSDHIMAVDGEKISGDGIRFNLNAQEDVAIQILDSNGNEINRFEILAEDTVEGENVFQWDGMDNASSKVSDGIYSCSVTSASGSVETTNSGEVTGIKSFKGAQYLVVGDHDDIVTLSSVTEVK</sequence>
<dbReference type="AlphaFoldDB" id="A0A1W1H9X8"/>
<keyword evidence="8" id="KW-0282">Flagellum</keyword>
<feature type="domain" description="FlgD/Vpr Ig-like" evidence="7">
    <location>
        <begin position="262"/>
        <end position="328"/>
    </location>
</feature>
<dbReference type="Pfam" id="PF13860">
    <property type="entry name" value="FlgD_ig"/>
    <property type="match status" value="2"/>
</dbReference>
<evidence type="ECO:0000313" key="9">
    <source>
        <dbReference type="Proteomes" id="UP000191931"/>
    </source>
</evidence>
<evidence type="ECO:0000256" key="5">
    <source>
        <dbReference type="RuleBase" id="RU362076"/>
    </source>
</evidence>